<reference evidence="2" key="1">
    <citation type="submission" date="2015-12" db="EMBL/GenBank/DDBJ databases">
        <authorList>
            <person name="Nair G.R."/>
            <person name="Kaur G."/>
            <person name="Mayilraj S."/>
        </authorList>
    </citation>
    <scope>NUCLEOTIDE SEQUENCE [LARGE SCALE GENOMIC DNA]</scope>
    <source>
        <strain evidence="2">CD08_7</strain>
    </source>
</reference>
<dbReference type="SUPFAM" id="SSF103084">
    <property type="entry name" value="Holliday junction resolvase RusA"/>
    <property type="match status" value="1"/>
</dbReference>
<dbReference type="AlphaFoldDB" id="A0A0W8ICW6"/>
<dbReference type="GO" id="GO:0006310">
    <property type="term" value="P:DNA recombination"/>
    <property type="evidence" value="ECO:0007669"/>
    <property type="project" value="InterPro"/>
</dbReference>
<dbReference type="GO" id="GO:0000287">
    <property type="term" value="F:magnesium ion binding"/>
    <property type="evidence" value="ECO:0007669"/>
    <property type="project" value="InterPro"/>
</dbReference>
<organism evidence="1 2">
    <name type="scientific">Nesterenkonia jeotgali</name>
    <dbReference type="NCBI Taxonomy" id="317018"/>
    <lineage>
        <taxon>Bacteria</taxon>
        <taxon>Bacillati</taxon>
        <taxon>Actinomycetota</taxon>
        <taxon>Actinomycetes</taxon>
        <taxon>Micrococcales</taxon>
        <taxon>Micrococcaceae</taxon>
        <taxon>Nesterenkonia</taxon>
    </lineage>
</organism>
<comment type="caution">
    <text evidence="1">The sequence shown here is derived from an EMBL/GenBank/DDBJ whole genome shotgun (WGS) entry which is preliminary data.</text>
</comment>
<dbReference type="Gene3D" id="3.30.1330.70">
    <property type="entry name" value="Holliday junction resolvase RusA"/>
    <property type="match status" value="1"/>
</dbReference>
<gene>
    <name evidence="1" type="ORF">AVL63_04490</name>
</gene>
<dbReference type="GO" id="GO:0006281">
    <property type="term" value="P:DNA repair"/>
    <property type="evidence" value="ECO:0007669"/>
    <property type="project" value="InterPro"/>
</dbReference>
<evidence type="ECO:0000313" key="2">
    <source>
        <dbReference type="Proteomes" id="UP000054023"/>
    </source>
</evidence>
<dbReference type="Proteomes" id="UP000054023">
    <property type="component" value="Unassembled WGS sequence"/>
</dbReference>
<keyword evidence="2" id="KW-1185">Reference proteome</keyword>
<evidence type="ECO:0000313" key="1">
    <source>
        <dbReference type="EMBL" id="KUG57787.1"/>
    </source>
</evidence>
<protein>
    <submittedName>
        <fullName evidence="1">Uncharacterized protein</fullName>
    </submittedName>
</protein>
<dbReference type="InterPro" id="IPR036614">
    <property type="entry name" value="RusA-like_sf"/>
</dbReference>
<name>A0A0W8ICW6_9MICC</name>
<proteinExistence type="predicted"/>
<accession>A0A0W8ICW6</accession>
<dbReference type="EMBL" id="LQBM01000004">
    <property type="protein sequence ID" value="KUG57787.1"/>
    <property type="molecule type" value="Genomic_DNA"/>
</dbReference>
<sequence>MDPVNDQNVEPEYLELWIPKVDEWINLNNRWHWSKERRVAREWRSAGKLLCLDAKLPRLQRARIDIYVHKSNRTSYDAHNLMATMKPVIDGLVDAGLLPDDNNNHLTGPIPYRGDVRPAAGLTVRIFPLPAVADA</sequence>